<feature type="transmembrane region" description="Helical" evidence="7">
    <location>
        <begin position="211"/>
        <end position="239"/>
    </location>
</feature>
<feature type="transmembrane region" description="Helical" evidence="7">
    <location>
        <begin position="47"/>
        <end position="67"/>
    </location>
</feature>
<comment type="subcellular location">
    <subcellularLocation>
        <location evidence="1">Cell membrane</location>
        <topology evidence="1">Multi-pass membrane protein</topology>
    </subcellularLocation>
</comment>
<feature type="transmembrane region" description="Helical" evidence="7">
    <location>
        <begin position="102"/>
        <end position="123"/>
    </location>
</feature>
<sequence length="406" mass="42183">MKPAADPGARIALVVILAGVAAALHIAKLPPAVPVLQRELGITLVQAGFLLSLVQLASMALGIVAGLVGDGIGLRRSMLMGLALLTAAGFAGGFAHEVQTLLVLRAVEGLGFLMTTVPAPSLIARSVRPASRTRVLGFWGAFMPLGTALALLAGPDVMALIDWNGWWWLIAAISLAMAAWLARSVPPDPPRAATGDHGWPRRLRRTLGARGPWLVALSFAVYSAQWLSVIGFLPALYAASGWSGTLGAVLTAAVAAINMVGNIAAGRLLSRGVAPRRVLWAAFAAMAVGVFLAFATPTEQAPVLRYGGALLFSCLGGMIPGALFGLAPRLAPDAQTVSPTMGWMLQWSAIGQFVGPPLVAWVASLAGGWQWTWVILGLCSLCGAGLAWALQRQLQRTEAKGGAYSA</sequence>
<feature type="transmembrane region" description="Helical" evidence="7">
    <location>
        <begin position="245"/>
        <end position="266"/>
    </location>
</feature>
<evidence type="ECO:0000256" key="6">
    <source>
        <dbReference type="ARBA" id="ARBA00023136"/>
    </source>
</evidence>
<dbReference type="PROSITE" id="PS50850">
    <property type="entry name" value="MFS"/>
    <property type="match status" value="1"/>
</dbReference>
<name>A0A5B8RZM2_9BURK</name>
<evidence type="ECO:0000256" key="1">
    <source>
        <dbReference type="ARBA" id="ARBA00004651"/>
    </source>
</evidence>
<evidence type="ECO:0000256" key="5">
    <source>
        <dbReference type="ARBA" id="ARBA00022989"/>
    </source>
</evidence>
<accession>A0A5B8RZM2</accession>
<proteinExistence type="predicted"/>
<dbReference type="Pfam" id="PF07690">
    <property type="entry name" value="MFS_1"/>
    <property type="match status" value="1"/>
</dbReference>
<dbReference type="PANTHER" id="PTHR42718">
    <property type="entry name" value="MAJOR FACILITATOR SUPERFAMILY MULTIDRUG TRANSPORTER MFSC"/>
    <property type="match status" value="1"/>
</dbReference>
<dbReference type="AlphaFoldDB" id="A0A5B8RZM2"/>
<protein>
    <submittedName>
        <fullName evidence="9">MFS transporter</fullName>
    </submittedName>
</protein>
<dbReference type="RefSeq" id="WP_146913275.1">
    <property type="nucleotide sequence ID" value="NZ_CP042344.1"/>
</dbReference>
<evidence type="ECO:0000259" key="8">
    <source>
        <dbReference type="PROSITE" id="PS50850"/>
    </source>
</evidence>
<keyword evidence="6 7" id="KW-0472">Membrane</keyword>
<evidence type="ECO:0000256" key="4">
    <source>
        <dbReference type="ARBA" id="ARBA00022692"/>
    </source>
</evidence>
<evidence type="ECO:0000256" key="7">
    <source>
        <dbReference type="SAM" id="Phobius"/>
    </source>
</evidence>
<feature type="transmembrane region" description="Helical" evidence="7">
    <location>
        <begin position="7"/>
        <end position="27"/>
    </location>
</feature>
<dbReference type="OrthoDB" id="6368326at2"/>
<evidence type="ECO:0000256" key="2">
    <source>
        <dbReference type="ARBA" id="ARBA00022448"/>
    </source>
</evidence>
<organism evidence="9 10">
    <name type="scientific">Comamonas flocculans</name>
    <dbReference type="NCBI Taxonomy" id="2597701"/>
    <lineage>
        <taxon>Bacteria</taxon>
        <taxon>Pseudomonadati</taxon>
        <taxon>Pseudomonadota</taxon>
        <taxon>Betaproteobacteria</taxon>
        <taxon>Burkholderiales</taxon>
        <taxon>Comamonadaceae</taxon>
        <taxon>Comamonas</taxon>
    </lineage>
</organism>
<dbReference type="InterPro" id="IPR036259">
    <property type="entry name" value="MFS_trans_sf"/>
</dbReference>
<reference evidence="9 10" key="1">
    <citation type="submission" date="2019-07" db="EMBL/GenBank/DDBJ databases">
        <title>Complete genome sequence of Comamonas sp. NLF 7-7 isolated from livestock.</title>
        <authorList>
            <person name="Kim D.H."/>
            <person name="Kim J.G."/>
        </authorList>
    </citation>
    <scope>NUCLEOTIDE SEQUENCE [LARGE SCALE GENOMIC DNA]</scope>
    <source>
        <strain evidence="9 10">NLF 7-7</strain>
    </source>
</reference>
<feature type="transmembrane region" description="Helical" evidence="7">
    <location>
        <begin position="165"/>
        <end position="182"/>
    </location>
</feature>
<feature type="transmembrane region" description="Helical" evidence="7">
    <location>
        <begin position="369"/>
        <end position="390"/>
    </location>
</feature>
<evidence type="ECO:0000313" key="10">
    <source>
        <dbReference type="Proteomes" id="UP000321199"/>
    </source>
</evidence>
<feature type="transmembrane region" description="Helical" evidence="7">
    <location>
        <begin position="309"/>
        <end position="331"/>
    </location>
</feature>
<gene>
    <name evidence="9" type="ORF">FOZ74_11960</name>
</gene>
<evidence type="ECO:0000256" key="3">
    <source>
        <dbReference type="ARBA" id="ARBA00022475"/>
    </source>
</evidence>
<evidence type="ECO:0000313" key="9">
    <source>
        <dbReference type="EMBL" id="QEA13685.1"/>
    </source>
</evidence>
<dbReference type="PANTHER" id="PTHR42718:SF46">
    <property type="entry name" value="BLR6921 PROTEIN"/>
    <property type="match status" value="1"/>
</dbReference>
<feature type="transmembrane region" description="Helical" evidence="7">
    <location>
        <begin position="135"/>
        <end position="153"/>
    </location>
</feature>
<keyword evidence="10" id="KW-1185">Reference proteome</keyword>
<feature type="transmembrane region" description="Helical" evidence="7">
    <location>
        <begin position="343"/>
        <end position="363"/>
    </location>
</feature>
<dbReference type="SUPFAM" id="SSF103473">
    <property type="entry name" value="MFS general substrate transporter"/>
    <property type="match status" value="1"/>
</dbReference>
<dbReference type="InterPro" id="IPR011701">
    <property type="entry name" value="MFS"/>
</dbReference>
<dbReference type="CDD" id="cd06174">
    <property type="entry name" value="MFS"/>
    <property type="match status" value="1"/>
</dbReference>
<dbReference type="EMBL" id="CP042344">
    <property type="protein sequence ID" value="QEA13685.1"/>
    <property type="molecule type" value="Genomic_DNA"/>
</dbReference>
<dbReference type="Gene3D" id="1.20.1250.20">
    <property type="entry name" value="MFS general substrate transporter like domains"/>
    <property type="match status" value="1"/>
</dbReference>
<feature type="transmembrane region" description="Helical" evidence="7">
    <location>
        <begin position="79"/>
        <end position="96"/>
    </location>
</feature>
<dbReference type="GO" id="GO:0022857">
    <property type="term" value="F:transmembrane transporter activity"/>
    <property type="evidence" value="ECO:0007669"/>
    <property type="project" value="InterPro"/>
</dbReference>
<dbReference type="InterPro" id="IPR020846">
    <property type="entry name" value="MFS_dom"/>
</dbReference>
<keyword evidence="2" id="KW-0813">Transport</keyword>
<keyword evidence="4 7" id="KW-0812">Transmembrane</keyword>
<keyword evidence="3" id="KW-1003">Cell membrane</keyword>
<keyword evidence="5 7" id="KW-1133">Transmembrane helix</keyword>
<feature type="domain" description="Major facilitator superfamily (MFS) profile" evidence="8">
    <location>
        <begin position="11"/>
        <end position="395"/>
    </location>
</feature>
<dbReference type="Proteomes" id="UP000321199">
    <property type="component" value="Chromosome"/>
</dbReference>
<dbReference type="KEGG" id="cof:FOZ74_11960"/>
<dbReference type="GO" id="GO:0005886">
    <property type="term" value="C:plasma membrane"/>
    <property type="evidence" value="ECO:0007669"/>
    <property type="project" value="UniProtKB-SubCell"/>
</dbReference>
<feature type="transmembrane region" description="Helical" evidence="7">
    <location>
        <begin position="278"/>
        <end position="297"/>
    </location>
</feature>